<proteinExistence type="predicted"/>
<dbReference type="Proteomes" id="UP000251314">
    <property type="component" value="Unassembled WGS sequence"/>
</dbReference>
<dbReference type="PANTHER" id="PTHR22780">
    <property type="entry name" value="ADAPTIN, ALPHA/GAMMA/EPSILON"/>
    <property type="match status" value="1"/>
</dbReference>
<keyword evidence="2" id="KW-0813">Transport</keyword>
<evidence type="ECO:0000313" key="7">
    <source>
        <dbReference type="Proteomes" id="UP000251314"/>
    </source>
</evidence>
<dbReference type="VEuPathDB" id="FungiDB:PC110_g11685"/>
<comment type="caution">
    <text evidence="6">The sequence shown here is derived from an EMBL/GenBank/DDBJ whole genome shotgun (WGS) entry which is preliminary data.</text>
</comment>
<evidence type="ECO:0000256" key="3">
    <source>
        <dbReference type="ARBA" id="ARBA00022927"/>
    </source>
</evidence>
<dbReference type="InterPro" id="IPR011989">
    <property type="entry name" value="ARM-like"/>
</dbReference>
<reference evidence="6 7" key="1">
    <citation type="submission" date="2018-01" db="EMBL/GenBank/DDBJ databases">
        <title>Draft genome of the strawberry crown rot pathogen Phytophthora cactorum.</title>
        <authorList>
            <person name="Armitage A.D."/>
            <person name="Lysoe E."/>
            <person name="Nellist C.F."/>
            <person name="Harrison R.J."/>
            <person name="Brurberg M.B."/>
        </authorList>
    </citation>
    <scope>NUCLEOTIDE SEQUENCE [LARGE SCALE GENOMIC DNA]</scope>
    <source>
        <strain evidence="6 7">10300</strain>
    </source>
</reference>
<evidence type="ECO:0000256" key="5">
    <source>
        <dbReference type="SAM" id="MobiDB-lite"/>
    </source>
</evidence>
<dbReference type="EMBL" id="MJFZ01000299">
    <property type="protein sequence ID" value="RAW31967.1"/>
    <property type="molecule type" value="Genomic_DNA"/>
</dbReference>
<keyword evidence="3" id="KW-0653">Protein transport</keyword>
<keyword evidence="4" id="KW-0472">Membrane</keyword>
<dbReference type="AlphaFoldDB" id="A0A329S541"/>
<keyword evidence="7" id="KW-1185">Reference proteome</keyword>
<dbReference type="STRING" id="29920.A0A329S541"/>
<dbReference type="Gene3D" id="1.25.10.10">
    <property type="entry name" value="Leucine-rich Repeat Variant"/>
    <property type="match status" value="1"/>
</dbReference>
<dbReference type="GO" id="GO:0015031">
    <property type="term" value="P:protein transport"/>
    <property type="evidence" value="ECO:0007669"/>
    <property type="project" value="UniProtKB-KW"/>
</dbReference>
<dbReference type="InterPro" id="IPR050840">
    <property type="entry name" value="Adaptor_Complx_Large_Subunit"/>
</dbReference>
<feature type="compositionally biased region" description="Basic and acidic residues" evidence="5">
    <location>
        <begin position="201"/>
        <end position="210"/>
    </location>
</feature>
<evidence type="ECO:0000256" key="2">
    <source>
        <dbReference type="ARBA" id="ARBA00022448"/>
    </source>
</evidence>
<comment type="subcellular location">
    <subcellularLocation>
        <location evidence="1">Endomembrane system</location>
    </subcellularLocation>
</comment>
<feature type="compositionally biased region" description="Basic residues" evidence="5">
    <location>
        <begin position="189"/>
        <end position="200"/>
    </location>
</feature>
<dbReference type="OrthoDB" id="10596097at2759"/>
<evidence type="ECO:0000256" key="1">
    <source>
        <dbReference type="ARBA" id="ARBA00004308"/>
    </source>
</evidence>
<accession>A0A329S541</accession>
<protein>
    <submittedName>
        <fullName evidence="6">Uncharacterized protein</fullName>
    </submittedName>
</protein>
<name>A0A329S541_9STRA</name>
<evidence type="ECO:0000313" key="6">
    <source>
        <dbReference type="EMBL" id="RAW31967.1"/>
    </source>
</evidence>
<feature type="region of interest" description="Disordered" evidence="5">
    <location>
        <begin position="163"/>
        <end position="237"/>
    </location>
</feature>
<dbReference type="GO" id="GO:0005737">
    <property type="term" value="C:cytoplasm"/>
    <property type="evidence" value="ECO:0007669"/>
    <property type="project" value="UniProtKB-ARBA"/>
</dbReference>
<feature type="compositionally biased region" description="Polar residues" evidence="5">
    <location>
        <begin position="221"/>
        <end position="235"/>
    </location>
</feature>
<sequence length="296" mass="33494">MALLARFISLTGTNIRYVGLDFIYRMVRLDGDATSVKQPKEAVLKDADPSIVTNREELQRYAAEQMFKAMEPRDVDETTTKFGAYVLGEFGYIVCDDANMSGTRQFEVLHQHYGDAGVLTKGQRLRRENEILNNMYATLGIEQDDDGDEDFIYDVDFARREEREEEEAEKLPSDFVKSPKAARIAGSQRKQKGASAKRRKNSQDSSKKESTPASLSRCKVTPQQTRNLIHSNMGQESGGDRLKDILHALLQIEGSDVLVIQDQMDGTCGIVMQTKVQKMMFERWGDLSDGLHAWHE</sequence>
<organism evidence="6 7">
    <name type="scientific">Phytophthora cactorum</name>
    <dbReference type="NCBI Taxonomy" id="29920"/>
    <lineage>
        <taxon>Eukaryota</taxon>
        <taxon>Sar</taxon>
        <taxon>Stramenopiles</taxon>
        <taxon>Oomycota</taxon>
        <taxon>Peronosporomycetes</taxon>
        <taxon>Peronosporales</taxon>
        <taxon>Peronosporaceae</taxon>
        <taxon>Phytophthora</taxon>
    </lineage>
</organism>
<gene>
    <name evidence="6" type="ORF">PC110_g11685</name>
</gene>
<dbReference type="GO" id="GO:0012505">
    <property type="term" value="C:endomembrane system"/>
    <property type="evidence" value="ECO:0007669"/>
    <property type="project" value="UniProtKB-SubCell"/>
</dbReference>
<evidence type="ECO:0000256" key="4">
    <source>
        <dbReference type="ARBA" id="ARBA00023136"/>
    </source>
</evidence>